<dbReference type="PANTHER" id="PTHR46033:SF8">
    <property type="entry name" value="PROTEIN MAINTENANCE OF MERISTEMS-LIKE"/>
    <property type="match status" value="1"/>
</dbReference>
<comment type="caution">
    <text evidence="3">The sequence shown here is derived from an EMBL/GenBank/DDBJ whole genome shotgun (WGS) entry which is preliminary data.</text>
</comment>
<dbReference type="PANTHER" id="PTHR46033">
    <property type="entry name" value="PROTEIN MAIN-LIKE 2"/>
    <property type="match status" value="1"/>
</dbReference>
<accession>A0A445B9H5</accession>
<dbReference type="Pfam" id="PF10536">
    <property type="entry name" value="PMD"/>
    <property type="match status" value="1"/>
</dbReference>
<keyword evidence="4" id="KW-1185">Reference proteome</keyword>
<evidence type="ECO:0000256" key="1">
    <source>
        <dbReference type="SAM" id="MobiDB-lite"/>
    </source>
</evidence>
<dbReference type="InterPro" id="IPR019557">
    <property type="entry name" value="AminoTfrase-like_pln_mobile"/>
</dbReference>
<protein>
    <recommendedName>
        <fullName evidence="2">Aminotransferase-like plant mobile domain-containing protein</fullName>
    </recommendedName>
</protein>
<dbReference type="Proteomes" id="UP000289738">
    <property type="component" value="Chromosome A10"/>
</dbReference>
<evidence type="ECO:0000313" key="3">
    <source>
        <dbReference type="EMBL" id="RYR35338.1"/>
    </source>
</evidence>
<evidence type="ECO:0000259" key="2">
    <source>
        <dbReference type="Pfam" id="PF10536"/>
    </source>
</evidence>
<reference evidence="3 4" key="1">
    <citation type="submission" date="2019-01" db="EMBL/GenBank/DDBJ databases">
        <title>Sequencing of cultivated peanut Arachis hypogaea provides insights into genome evolution and oil improvement.</title>
        <authorList>
            <person name="Chen X."/>
        </authorList>
    </citation>
    <scope>NUCLEOTIDE SEQUENCE [LARGE SCALE GENOMIC DNA]</scope>
    <source>
        <strain evidence="4">cv. Fuhuasheng</strain>
        <tissue evidence="3">Leaves</tissue>
    </source>
</reference>
<dbReference type="EMBL" id="SDMP01000010">
    <property type="protein sequence ID" value="RYR35338.1"/>
    <property type="molecule type" value="Genomic_DNA"/>
</dbReference>
<sequence>MPRNEMMIILQDVAGQMGLNIDGDLVSGCFGVGSNTMRNILWRSYILWGMLFPYASDSLVHMWWLPLLEDLDRCGQLSWGSTVLAWLYHQMCRATEYRQQILGGYAGLLLSWAYYHITKLHGHAGKMGRGEWFLHYLGGWYEMWDARLNHVLLLHYAFDLRPSQRWYFQWAHLILLGQGDQVDTMFGHVPDDMPIDFLPPPDLDQPEDGDLSQVRPRGGGHVREHDR</sequence>
<organism evidence="3 4">
    <name type="scientific">Arachis hypogaea</name>
    <name type="common">Peanut</name>
    <dbReference type="NCBI Taxonomy" id="3818"/>
    <lineage>
        <taxon>Eukaryota</taxon>
        <taxon>Viridiplantae</taxon>
        <taxon>Streptophyta</taxon>
        <taxon>Embryophyta</taxon>
        <taxon>Tracheophyta</taxon>
        <taxon>Spermatophyta</taxon>
        <taxon>Magnoliopsida</taxon>
        <taxon>eudicotyledons</taxon>
        <taxon>Gunneridae</taxon>
        <taxon>Pentapetalae</taxon>
        <taxon>rosids</taxon>
        <taxon>fabids</taxon>
        <taxon>Fabales</taxon>
        <taxon>Fabaceae</taxon>
        <taxon>Papilionoideae</taxon>
        <taxon>50 kb inversion clade</taxon>
        <taxon>dalbergioids sensu lato</taxon>
        <taxon>Dalbergieae</taxon>
        <taxon>Pterocarpus clade</taxon>
        <taxon>Arachis</taxon>
    </lineage>
</organism>
<dbReference type="AlphaFoldDB" id="A0A445B9H5"/>
<feature type="domain" description="Aminotransferase-like plant mobile" evidence="2">
    <location>
        <begin position="44"/>
        <end position="124"/>
    </location>
</feature>
<proteinExistence type="predicted"/>
<dbReference type="GO" id="GO:0010073">
    <property type="term" value="P:meristem maintenance"/>
    <property type="evidence" value="ECO:0007669"/>
    <property type="project" value="InterPro"/>
</dbReference>
<feature type="region of interest" description="Disordered" evidence="1">
    <location>
        <begin position="197"/>
        <end position="227"/>
    </location>
</feature>
<dbReference type="InterPro" id="IPR044824">
    <property type="entry name" value="MAIN-like"/>
</dbReference>
<evidence type="ECO:0000313" key="4">
    <source>
        <dbReference type="Proteomes" id="UP000289738"/>
    </source>
</evidence>
<name>A0A445B9H5_ARAHY</name>
<gene>
    <name evidence="3" type="ORF">Ahy_A10g050501</name>
</gene>